<evidence type="ECO:0000313" key="2">
    <source>
        <dbReference type="EMBL" id="BAD31476.1"/>
    </source>
</evidence>
<sequence length="89" mass="9129">MALEGGITFGILEHHKASGAVAGSREAMKTKPSAEQGGIVGTHKYALRPTQPPLTATHPIPVTSRIANGLMAGRLGSHHGSSRGIGLEP</sequence>
<protein>
    <submittedName>
        <fullName evidence="2">Uncharacterized protein</fullName>
    </submittedName>
</protein>
<dbReference type="EMBL" id="AP005473">
    <property type="protein sequence ID" value="BAD31476.1"/>
    <property type="molecule type" value="Genomic_DNA"/>
</dbReference>
<name>Q69PW1_ORYSJ</name>
<gene>
    <name evidence="2" type="primary">OSJNBa0077B15.121</name>
</gene>
<reference evidence="3" key="2">
    <citation type="journal article" date="2008" name="Nucleic Acids Res.">
        <title>The rice annotation project database (RAP-DB): 2008 update.</title>
        <authorList>
            <consortium name="The rice annotation project (RAP)"/>
        </authorList>
    </citation>
    <scope>GENOME REANNOTATION</scope>
    <source>
        <strain evidence="3">cv. Nipponbare</strain>
    </source>
</reference>
<reference evidence="3" key="1">
    <citation type="journal article" date="2005" name="Nature">
        <title>The map-based sequence of the rice genome.</title>
        <authorList>
            <consortium name="International rice genome sequencing project (IRGSP)"/>
            <person name="Matsumoto T."/>
            <person name="Wu J."/>
            <person name="Kanamori H."/>
            <person name="Katayose Y."/>
            <person name="Fujisawa M."/>
            <person name="Namiki N."/>
            <person name="Mizuno H."/>
            <person name="Yamamoto K."/>
            <person name="Antonio B.A."/>
            <person name="Baba T."/>
            <person name="Sakata K."/>
            <person name="Nagamura Y."/>
            <person name="Aoki H."/>
            <person name="Arikawa K."/>
            <person name="Arita K."/>
            <person name="Bito T."/>
            <person name="Chiden Y."/>
            <person name="Fujitsuka N."/>
            <person name="Fukunaka R."/>
            <person name="Hamada M."/>
            <person name="Harada C."/>
            <person name="Hayashi A."/>
            <person name="Hijishita S."/>
            <person name="Honda M."/>
            <person name="Hosokawa S."/>
            <person name="Ichikawa Y."/>
            <person name="Idonuma A."/>
            <person name="Iijima M."/>
            <person name="Ikeda M."/>
            <person name="Ikeno M."/>
            <person name="Ito K."/>
            <person name="Ito S."/>
            <person name="Ito T."/>
            <person name="Ito Y."/>
            <person name="Ito Y."/>
            <person name="Iwabuchi A."/>
            <person name="Kamiya K."/>
            <person name="Karasawa W."/>
            <person name="Kurita K."/>
            <person name="Katagiri S."/>
            <person name="Kikuta A."/>
            <person name="Kobayashi H."/>
            <person name="Kobayashi N."/>
            <person name="Machita K."/>
            <person name="Maehara T."/>
            <person name="Masukawa M."/>
            <person name="Mizubayashi T."/>
            <person name="Mukai Y."/>
            <person name="Nagasaki H."/>
            <person name="Nagata Y."/>
            <person name="Naito S."/>
            <person name="Nakashima M."/>
            <person name="Nakama Y."/>
            <person name="Nakamichi Y."/>
            <person name="Nakamura M."/>
            <person name="Meguro A."/>
            <person name="Negishi M."/>
            <person name="Ohta I."/>
            <person name="Ohta T."/>
            <person name="Okamoto M."/>
            <person name="Ono N."/>
            <person name="Saji S."/>
            <person name="Sakaguchi M."/>
            <person name="Sakai K."/>
            <person name="Shibata M."/>
            <person name="Shimokawa T."/>
            <person name="Song J."/>
            <person name="Takazaki Y."/>
            <person name="Terasawa K."/>
            <person name="Tsugane M."/>
            <person name="Tsuji K."/>
            <person name="Ueda S."/>
            <person name="Waki K."/>
            <person name="Yamagata H."/>
            <person name="Yamamoto M."/>
            <person name="Yamamoto S."/>
            <person name="Yamane H."/>
            <person name="Yoshiki S."/>
            <person name="Yoshihara R."/>
            <person name="Yukawa K."/>
            <person name="Zhong H."/>
            <person name="Yano M."/>
            <person name="Yuan Q."/>
            <person name="Ouyang S."/>
            <person name="Liu J."/>
            <person name="Jones K.M."/>
            <person name="Gansberger K."/>
            <person name="Moffat K."/>
            <person name="Hill J."/>
            <person name="Bera J."/>
            <person name="Fadrosh D."/>
            <person name="Jin S."/>
            <person name="Johri S."/>
            <person name="Kim M."/>
            <person name="Overton L."/>
            <person name="Reardon M."/>
            <person name="Tsitrin T."/>
            <person name="Vuong H."/>
            <person name="Weaver B."/>
            <person name="Ciecko A."/>
            <person name="Tallon L."/>
            <person name="Jackson J."/>
            <person name="Pai G."/>
            <person name="Aken S.V."/>
            <person name="Utterback T."/>
            <person name="Reidmuller S."/>
            <person name="Feldblyum T."/>
            <person name="Hsiao J."/>
            <person name="Zismann V."/>
            <person name="Iobst S."/>
            <person name="de Vazeille A.R."/>
            <person name="Buell C.R."/>
            <person name="Ying K."/>
            <person name="Li Y."/>
            <person name="Lu T."/>
            <person name="Huang Y."/>
            <person name="Zhao Q."/>
            <person name="Feng Q."/>
            <person name="Zhang L."/>
            <person name="Zhu J."/>
            <person name="Weng Q."/>
            <person name="Mu J."/>
            <person name="Lu Y."/>
            <person name="Fan D."/>
            <person name="Liu Y."/>
            <person name="Guan J."/>
            <person name="Zhang Y."/>
            <person name="Yu S."/>
            <person name="Liu X."/>
            <person name="Zhang Y."/>
            <person name="Hong G."/>
            <person name="Han B."/>
            <person name="Choisne N."/>
            <person name="Demange N."/>
            <person name="Orjeda G."/>
            <person name="Samain S."/>
            <person name="Cattolico L."/>
            <person name="Pelletier E."/>
            <person name="Couloux A."/>
            <person name="Segurens B."/>
            <person name="Wincker P."/>
            <person name="D'Hont A."/>
            <person name="Scarpelli C."/>
            <person name="Weissenbach J."/>
            <person name="Salanoubat M."/>
            <person name="Quetier F."/>
            <person name="Yu Y."/>
            <person name="Kim H.R."/>
            <person name="Rambo T."/>
            <person name="Currie J."/>
            <person name="Collura K."/>
            <person name="Luo M."/>
            <person name="Yang T."/>
            <person name="Ammiraju J.S.S."/>
            <person name="Engler F."/>
            <person name="Soderlund C."/>
            <person name="Wing R.A."/>
            <person name="Palmer L.E."/>
            <person name="de la Bastide M."/>
            <person name="Spiegel L."/>
            <person name="Nascimento L."/>
            <person name="Zutavern T."/>
            <person name="O'Shaughnessy A."/>
            <person name="Dike S."/>
            <person name="Dedhia N."/>
            <person name="Preston R."/>
            <person name="Balija V."/>
            <person name="McCombie W.R."/>
            <person name="Chow T."/>
            <person name="Chen H."/>
            <person name="Chung M."/>
            <person name="Chen C."/>
            <person name="Shaw J."/>
            <person name="Wu H."/>
            <person name="Hsiao K."/>
            <person name="Chao Y."/>
            <person name="Chu M."/>
            <person name="Cheng C."/>
            <person name="Hour A."/>
            <person name="Lee P."/>
            <person name="Lin S."/>
            <person name="Lin Y."/>
            <person name="Liou J."/>
            <person name="Liu S."/>
            <person name="Hsing Y."/>
            <person name="Raghuvanshi S."/>
            <person name="Mohanty A."/>
            <person name="Bharti A.K."/>
            <person name="Gaur A."/>
            <person name="Gupta V."/>
            <person name="Kumar D."/>
            <person name="Ravi V."/>
            <person name="Vij S."/>
            <person name="Kapur A."/>
            <person name="Khurana P."/>
            <person name="Khurana P."/>
            <person name="Khurana J.P."/>
            <person name="Tyagi A.K."/>
            <person name="Gaikwad K."/>
            <person name="Singh A."/>
            <person name="Dalal V."/>
            <person name="Srivastava S."/>
            <person name="Dixit A."/>
            <person name="Pal A.K."/>
            <person name="Ghazi I.A."/>
            <person name="Yadav M."/>
            <person name="Pandit A."/>
            <person name="Bhargava A."/>
            <person name="Sureshbabu K."/>
            <person name="Batra K."/>
            <person name="Sharma T.R."/>
            <person name="Mohapatra T."/>
            <person name="Singh N.K."/>
            <person name="Messing J."/>
            <person name="Nelson A.B."/>
            <person name="Fuks G."/>
            <person name="Kavchok S."/>
            <person name="Keizer G."/>
            <person name="Linton E."/>
            <person name="Llaca V."/>
            <person name="Song R."/>
            <person name="Tanyolac B."/>
            <person name="Young S."/>
            <person name="Ho-Il K."/>
            <person name="Hahn J.H."/>
            <person name="Sangsakoo G."/>
            <person name="Vanavichit A."/>
            <person name="de Mattos Luiz.A.T."/>
            <person name="Zimmer P.D."/>
            <person name="Malone G."/>
            <person name="Dellagostin O."/>
            <person name="de Oliveira A.C."/>
            <person name="Bevan M."/>
            <person name="Bancroft I."/>
            <person name="Minx P."/>
            <person name="Cordum H."/>
            <person name="Wilson R."/>
            <person name="Cheng Z."/>
            <person name="Jin W."/>
            <person name="Jiang J."/>
            <person name="Leong S.A."/>
            <person name="Iwama H."/>
            <person name="Gojobori T."/>
            <person name="Itoh T."/>
            <person name="Niimura Y."/>
            <person name="Fujii Y."/>
            <person name="Habara T."/>
            <person name="Sakai H."/>
            <person name="Sato Y."/>
            <person name="Wilson G."/>
            <person name="Kumar K."/>
            <person name="McCouch S."/>
            <person name="Juretic N."/>
            <person name="Hoen D."/>
            <person name="Wright S."/>
            <person name="Bruskiewich R."/>
            <person name="Bureau T."/>
            <person name="Miyao A."/>
            <person name="Hirochika H."/>
            <person name="Nishikawa T."/>
            <person name="Kadowaki K."/>
            <person name="Sugiura M."/>
            <person name="Burr B."/>
            <person name="Sasaki T."/>
        </authorList>
    </citation>
    <scope>NUCLEOTIDE SEQUENCE [LARGE SCALE GENOMIC DNA]</scope>
    <source>
        <strain evidence="3">cv. Nipponbare</strain>
    </source>
</reference>
<dbReference type="Proteomes" id="UP000000763">
    <property type="component" value="Chromosome 7"/>
</dbReference>
<evidence type="ECO:0000256" key="1">
    <source>
        <dbReference type="SAM" id="MobiDB-lite"/>
    </source>
</evidence>
<accession>Q69PW1</accession>
<dbReference type="AlphaFoldDB" id="Q69PW1"/>
<proteinExistence type="predicted"/>
<organism evidence="2 3">
    <name type="scientific">Oryza sativa subsp. japonica</name>
    <name type="common">Rice</name>
    <dbReference type="NCBI Taxonomy" id="39947"/>
    <lineage>
        <taxon>Eukaryota</taxon>
        <taxon>Viridiplantae</taxon>
        <taxon>Streptophyta</taxon>
        <taxon>Embryophyta</taxon>
        <taxon>Tracheophyta</taxon>
        <taxon>Spermatophyta</taxon>
        <taxon>Magnoliopsida</taxon>
        <taxon>Liliopsida</taxon>
        <taxon>Poales</taxon>
        <taxon>Poaceae</taxon>
        <taxon>BOP clade</taxon>
        <taxon>Oryzoideae</taxon>
        <taxon>Oryzeae</taxon>
        <taxon>Oryzinae</taxon>
        <taxon>Oryza</taxon>
        <taxon>Oryza sativa</taxon>
    </lineage>
</organism>
<evidence type="ECO:0000313" key="3">
    <source>
        <dbReference type="Proteomes" id="UP000000763"/>
    </source>
</evidence>
<feature type="region of interest" description="Disordered" evidence="1">
    <location>
        <begin position="20"/>
        <end position="41"/>
    </location>
</feature>